<proteinExistence type="predicted"/>
<evidence type="ECO:0000313" key="2">
    <source>
        <dbReference type="Proteomes" id="UP000008311"/>
    </source>
</evidence>
<dbReference type="EMBL" id="EQ974023">
    <property type="protein sequence ID" value="EEF35371.1"/>
    <property type="molecule type" value="Genomic_DNA"/>
</dbReference>
<gene>
    <name evidence="1" type="ORF">RCOM_1309380</name>
</gene>
<evidence type="ECO:0000313" key="1">
    <source>
        <dbReference type="EMBL" id="EEF35371.1"/>
    </source>
</evidence>
<reference evidence="2" key="1">
    <citation type="journal article" date="2010" name="Nat. Biotechnol.">
        <title>Draft genome sequence of the oilseed species Ricinus communis.</title>
        <authorList>
            <person name="Chan A.P."/>
            <person name="Crabtree J."/>
            <person name="Zhao Q."/>
            <person name="Lorenzi H."/>
            <person name="Orvis J."/>
            <person name="Puiu D."/>
            <person name="Melake-Berhan A."/>
            <person name="Jones K.M."/>
            <person name="Redman J."/>
            <person name="Chen G."/>
            <person name="Cahoon E.B."/>
            <person name="Gedil M."/>
            <person name="Stanke M."/>
            <person name="Haas B.J."/>
            <person name="Wortman J.R."/>
            <person name="Fraser-Liggett C.M."/>
            <person name="Ravel J."/>
            <person name="Rabinowicz P.D."/>
        </authorList>
    </citation>
    <scope>NUCLEOTIDE SEQUENCE [LARGE SCALE GENOMIC DNA]</scope>
    <source>
        <strain evidence="2">cv. Hale</strain>
    </source>
</reference>
<dbReference type="Proteomes" id="UP000008311">
    <property type="component" value="Unassembled WGS sequence"/>
</dbReference>
<name>B9SLY0_RICCO</name>
<organism evidence="1 2">
    <name type="scientific">Ricinus communis</name>
    <name type="common">Castor bean</name>
    <dbReference type="NCBI Taxonomy" id="3988"/>
    <lineage>
        <taxon>Eukaryota</taxon>
        <taxon>Viridiplantae</taxon>
        <taxon>Streptophyta</taxon>
        <taxon>Embryophyta</taxon>
        <taxon>Tracheophyta</taxon>
        <taxon>Spermatophyta</taxon>
        <taxon>Magnoliopsida</taxon>
        <taxon>eudicotyledons</taxon>
        <taxon>Gunneridae</taxon>
        <taxon>Pentapetalae</taxon>
        <taxon>rosids</taxon>
        <taxon>fabids</taxon>
        <taxon>Malpighiales</taxon>
        <taxon>Euphorbiaceae</taxon>
        <taxon>Acalyphoideae</taxon>
        <taxon>Acalypheae</taxon>
        <taxon>Ricinus</taxon>
    </lineage>
</organism>
<dbReference type="InParanoid" id="B9SLY0"/>
<dbReference type="eggNOG" id="KOG2007">
    <property type="taxonomic scope" value="Eukaryota"/>
</dbReference>
<dbReference type="AlphaFoldDB" id="B9SLY0"/>
<dbReference type="STRING" id="3988.B9SLY0"/>
<protein>
    <submittedName>
        <fullName evidence="1">Uncharacterized protein</fullName>
    </submittedName>
</protein>
<sequence>MSAHYRSPLSYTVLLLESASDSIFYIFQTLQDCEDALSLFEDGSLKEGAGQNSKVFGITADAKKCINTHRDEFETKMSHDLSTSHILTGAFQDALKFIKSSISMLKDLYLVTPGTFGEAIANGCGQGNSLETMCSVEQDPEAVSVVKEPNPPPAIAS</sequence>
<accession>B9SLY0</accession>
<keyword evidence="2" id="KW-1185">Reference proteome</keyword>